<evidence type="ECO:0000313" key="1">
    <source>
        <dbReference type="EMBL" id="TYI58822.1"/>
    </source>
</evidence>
<name>A0A5D2T1R7_GOSMU</name>
<dbReference type="Proteomes" id="UP000323597">
    <property type="component" value="Chromosome D11"/>
</dbReference>
<dbReference type="EMBL" id="CM017659">
    <property type="protein sequence ID" value="TYI58822.1"/>
    <property type="molecule type" value="Genomic_DNA"/>
</dbReference>
<organism evidence="1 2">
    <name type="scientific">Gossypium mustelinum</name>
    <name type="common">Cotton</name>
    <name type="synonym">Gossypium caicoense</name>
    <dbReference type="NCBI Taxonomy" id="34275"/>
    <lineage>
        <taxon>Eukaryota</taxon>
        <taxon>Viridiplantae</taxon>
        <taxon>Streptophyta</taxon>
        <taxon>Embryophyta</taxon>
        <taxon>Tracheophyta</taxon>
        <taxon>Spermatophyta</taxon>
        <taxon>Magnoliopsida</taxon>
        <taxon>eudicotyledons</taxon>
        <taxon>Gunneridae</taxon>
        <taxon>Pentapetalae</taxon>
        <taxon>rosids</taxon>
        <taxon>malvids</taxon>
        <taxon>Malvales</taxon>
        <taxon>Malvaceae</taxon>
        <taxon>Malvoideae</taxon>
        <taxon>Gossypium</taxon>
    </lineage>
</organism>
<dbReference type="PANTHER" id="PTHR35021">
    <property type="match status" value="1"/>
</dbReference>
<gene>
    <name evidence="1" type="ORF">E1A91_D11G388900v1</name>
</gene>
<accession>A0A5D2T1R7</accession>
<keyword evidence="2" id="KW-1185">Reference proteome</keyword>
<sequence>MSFVNSPSSDVSHFVDNVLNDSMPPAINSTFEEEEIPSENYLTPSATNPDPNMIHASMMNTANMLLTQHGVTPATNSMNFPEGEFSIGNPESRMMSIVNRSVLKDFNEEIGDLRQHGGFTYSGDTNFQETSTRAGNHDTLSIANRSVLKDFNEELGDLRQHGGFTYSGDTNFQETLTRAGNHDTLIHASMMNTANMLLTQHGVTPATNLMNFPEGGFSVGNPKPRMMTRAKMSIASTSSHEAISEGQVNYSNQESEGLLNRNQMNDSMRSIGIKRRLEAKEKGTEEQYNFHQSLEPKNKKLTLEQLEKKDEKQINKIMTDRLNRQIEQDKKSDMELVHAKQWPARPDVNKIRQYWKEIVKQCGLKTAGAKQVLLKVASDLENIPQAREDSGDPSTNMDHIVNNLSLYFKVQFIEAVKEKLSPDLGNYGRSVRFPPLSSAFNDLKNQVYVQGNKQVEPKDFQGLLEELKKLHWWEIPSYLQPIASRIVKDFAEVEFQRCPALVLICAAVKEMEDFPPEKLDLDTLKKWGATLKKAKEVGFKVEFADDLLRKNLLAFFANTQILGGG</sequence>
<protein>
    <submittedName>
        <fullName evidence="1">Uncharacterized protein</fullName>
    </submittedName>
</protein>
<evidence type="ECO:0000313" key="2">
    <source>
        <dbReference type="Proteomes" id="UP000323597"/>
    </source>
</evidence>
<dbReference type="AlphaFoldDB" id="A0A5D2T1R7"/>
<proteinExistence type="predicted"/>
<dbReference type="PANTHER" id="PTHR35021:SF8">
    <property type="entry name" value="FIBER PROTEIN FB17"/>
    <property type="match status" value="1"/>
</dbReference>
<reference evidence="1 2" key="1">
    <citation type="submission" date="2019-07" db="EMBL/GenBank/DDBJ databases">
        <title>WGS assembly of Gossypium mustelinum.</title>
        <authorList>
            <person name="Chen Z.J."/>
            <person name="Sreedasyam A."/>
            <person name="Ando A."/>
            <person name="Song Q."/>
            <person name="De L."/>
            <person name="Hulse-Kemp A."/>
            <person name="Ding M."/>
            <person name="Ye W."/>
            <person name="Kirkbride R."/>
            <person name="Jenkins J."/>
            <person name="Plott C."/>
            <person name="Lovell J."/>
            <person name="Lin Y.-M."/>
            <person name="Vaughn R."/>
            <person name="Liu B."/>
            <person name="Li W."/>
            <person name="Simpson S."/>
            <person name="Scheffler B."/>
            <person name="Saski C."/>
            <person name="Grover C."/>
            <person name="Hu G."/>
            <person name="Conover J."/>
            <person name="Carlson J."/>
            <person name="Shu S."/>
            <person name="Boston L."/>
            <person name="Williams M."/>
            <person name="Peterson D."/>
            <person name="Mcgee K."/>
            <person name="Jones D."/>
            <person name="Wendel J."/>
            <person name="Stelly D."/>
            <person name="Grimwood J."/>
            <person name="Schmutz J."/>
        </authorList>
    </citation>
    <scope>NUCLEOTIDE SEQUENCE [LARGE SCALE GENOMIC DNA]</scope>
    <source>
        <strain evidence="1">1408120.09</strain>
    </source>
</reference>